<feature type="domain" description="Methyltransferase type 12" evidence="1">
    <location>
        <begin position="68"/>
        <end position="150"/>
    </location>
</feature>
<dbReference type="Proteomes" id="UP000219559">
    <property type="component" value="Unassembled WGS sequence"/>
</dbReference>
<keyword evidence="3" id="KW-1185">Reference proteome</keyword>
<dbReference type="EMBL" id="NBWU01000001">
    <property type="protein sequence ID" value="PCE65753.1"/>
    <property type="molecule type" value="Genomic_DNA"/>
</dbReference>
<dbReference type="AlphaFoldDB" id="A0A2A4GBC8"/>
<dbReference type="RefSeq" id="WP_097441283.1">
    <property type="nucleotide sequence ID" value="NZ_NBWU01000001.1"/>
</dbReference>
<dbReference type="OrthoDB" id="20930at2"/>
<dbReference type="GO" id="GO:0032259">
    <property type="term" value="P:methylation"/>
    <property type="evidence" value="ECO:0007669"/>
    <property type="project" value="UniProtKB-KW"/>
</dbReference>
<evidence type="ECO:0000313" key="3">
    <source>
        <dbReference type="Proteomes" id="UP000219559"/>
    </source>
</evidence>
<proteinExistence type="predicted"/>
<dbReference type="InterPro" id="IPR013217">
    <property type="entry name" value="Methyltransf_12"/>
</dbReference>
<evidence type="ECO:0000259" key="1">
    <source>
        <dbReference type="Pfam" id="PF08242"/>
    </source>
</evidence>
<sequence>MEKPKRKEKTPWPTRKAMAQIYEKNLWGGAADTFYSGEGSHDPALVFPYVKAVQEFLHRLPRPVRLCDLGCGDFNIGKQLLPFVQEYIALDIVPELIQRNQKTFKADNLSFLALDAAQDELPQADVVLVRQVLQHLCNNEIQQILSKLSQYRYVILTEHLPRGEFEPNLDIISGQGIRLKKGSGVDLLAPPFNFRVRNAQEWVSVIPENGKGVLKTVCYTLI</sequence>
<reference evidence="2 3" key="1">
    <citation type="submission" date="2017-04" db="EMBL/GenBank/DDBJ databases">
        <title>A new member of the family Flavobacteriaceae isolated from ascidians.</title>
        <authorList>
            <person name="Chen L."/>
        </authorList>
    </citation>
    <scope>NUCLEOTIDE SEQUENCE [LARGE SCALE GENOMIC DNA]</scope>
    <source>
        <strain evidence="2 3">HQA918</strain>
    </source>
</reference>
<dbReference type="InterPro" id="IPR029063">
    <property type="entry name" value="SAM-dependent_MTases_sf"/>
</dbReference>
<dbReference type="Gene3D" id="3.40.50.150">
    <property type="entry name" value="Vaccinia Virus protein VP39"/>
    <property type="match status" value="1"/>
</dbReference>
<keyword evidence="2" id="KW-0489">Methyltransferase</keyword>
<comment type="caution">
    <text evidence="2">The sequence shown here is derived from an EMBL/GenBank/DDBJ whole genome shotgun (WGS) entry which is preliminary data.</text>
</comment>
<protein>
    <submittedName>
        <fullName evidence="2">SAM-dependent methyltransferase</fullName>
    </submittedName>
</protein>
<keyword evidence="2" id="KW-0808">Transferase</keyword>
<dbReference type="SUPFAM" id="SSF53335">
    <property type="entry name" value="S-adenosyl-L-methionine-dependent methyltransferases"/>
    <property type="match status" value="1"/>
</dbReference>
<dbReference type="GO" id="GO:0008168">
    <property type="term" value="F:methyltransferase activity"/>
    <property type="evidence" value="ECO:0007669"/>
    <property type="project" value="UniProtKB-KW"/>
</dbReference>
<evidence type="ECO:0000313" key="2">
    <source>
        <dbReference type="EMBL" id="PCE65753.1"/>
    </source>
</evidence>
<organism evidence="2 3">
    <name type="scientific">Sediminicola luteus</name>
    <dbReference type="NCBI Taxonomy" id="319238"/>
    <lineage>
        <taxon>Bacteria</taxon>
        <taxon>Pseudomonadati</taxon>
        <taxon>Bacteroidota</taxon>
        <taxon>Flavobacteriia</taxon>
        <taxon>Flavobacteriales</taxon>
        <taxon>Flavobacteriaceae</taxon>
        <taxon>Sediminicola</taxon>
    </lineage>
</organism>
<accession>A0A2A4GBC8</accession>
<gene>
    <name evidence="2" type="ORF">B7P33_00150</name>
</gene>
<name>A0A2A4GBC8_9FLAO</name>
<dbReference type="Pfam" id="PF08242">
    <property type="entry name" value="Methyltransf_12"/>
    <property type="match status" value="1"/>
</dbReference>